<evidence type="ECO:0000256" key="2">
    <source>
        <dbReference type="SAM" id="Phobius"/>
    </source>
</evidence>
<feature type="region of interest" description="Disordered" evidence="1">
    <location>
        <begin position="38"/>
        <end position="108"/>
    </location>
</feature>
<evidence type="ECO:0000313" key="5">
    <source>
        <dbReference type="EMBL" id="KAF7264921.1"/>
    </source>
</evidence>
<accession>A0A834HP78</accession>
<feature type="compositionally biased region" description="Pro residues" evidence="1">
    <location>
        <begin position="70"/>
        <end position="108"/>
    </location>
</feature>
<feature type="signal peptide" evidence="3">
    <location>
        <begin position="1"/>
        <end position="16"/>
    </location>
</feature>
<evidence type="ECO:0000256" key="3">
    <source>
        <dbReference type="SAM" id="SignalP"/>
    </source>
</evidence>
<dbReference type="Proteomes" id="UP000625711">
    <property type="component" value="Unassembled WGS sequence"/>
</dbReference>
<proteinExistence type="predicted"/>
<keyword evidence="2" id="KW-1133">Transmembrane helix</keyword>
<keyword evidence="3" id="KW-0732">Signal</keyword>
<evidence type="ECO:0000313" key="4">
    <source>
        <dbReference type="EMBL" id="KAF7264918.1"/>
    </source>
</evidence>
<evidence type="ECO:0000313" key="6">
    <source>
        <dbReference type="Proteomes" id="UP000625711"/>
    </source>
</evidence>
<dbReference type="OrthoDB" id="8122776at2759"/>
<sequence length="274" mass="30380">MRQFVILVVLLAGTLAEDVLKVTARDSYLDAYKDAHPELASTTQKASRKSDGVYPVYPGPSGPTGGGSYGPPPDSYGPPSPHYGPPAPQYGPPAPQYGPPAPQYGPPAPHYGSFAEPAPYPVSAYGPPQNLQVFYGMPHAMVNVWDKLWEKLKFKLDIFTLGKILLKLVIFKKIVSVIAILCLLLFIPSLKHKKQTNNTDNEDELERKLGTDKKDEELNDMTAVVTGAIDYYTKKNWTSPRSCDTIYCETQMVLSNIDKKVSYKKLAKLYRVKK</sequence>
<protein>
    <submittedName>
        <fullName evidence="4">Uncharacterized protein</fullName>
    </submittedName>
</protein>
<evidence type="ECO:0000256" key="1">
    <source>
        <dbReference type="SAM" id="MobiDB-lite"/>
    </source>
</evidence>
<keyword evidence="6" id="KW-1185">Reference proteome</keyword>
<dbReference type="SUPFAM" id="SSF81995">
    <property type="entry name" value="beta-sandwich domain of Sec23/24"/>
    <property type="match status" value="1"/>
</dbReference>
<keyword evidence="2" id="KW-0812">Transmembrane</keyword>
<organism evidence="4 6">
    <name type="scientific">Rhynchophorus ferrugineus</name>
    <name type="common">Red palm weevil</name>
    <name type="synonym">Curculio ferrugineus</name>
    <dbReference type="NCBI Taxonomy" id="354439"/>
    <lineage>
        <taxon>Eukaryota</taxon>
        <taxon>Metazoa</taxon>
        <taxon>Ecdysozoa</taxon>
        <taxon>Arthropoda</taxon>
        <taxon>Hexapoda</taxon>
        <taxon>Insecta</taxon>
        <taxon>Pterygota</taxon>
        <taxon>Neoptera</taxon>
        <taxon>Endopterygota</taxon>
        <taxon>Coleoptera</taxon>
        <taxon>Polyphaga</taxon>
        <taxon>Cucujiformia</taxon>
        <taxon>Curculionidae</taxon>
        <taxon>Dryophthorinae</taxon>
        <taxon>Rhynchophorus</taxon>
    </lineage>
</organism>
<comment type="caution">
    <text evidence="4">The sequence shown here is derived from an EMBL/GenBank/DDBJ whole genome shotgun (WGS) entry which is preliminary data.</text>
</comment>
<reference evidence="4" key="1">
    <citation type="submission" date="2020-08" db="EMBL/GenBank/DDBJ databases">
        <title>Genome sequencing and assembly of the red palm weevil Rhynchophorus ferrugineus.</title>
        <authorList>
            <person name="Dias G.B."/>
            <person name="Bergman C.M."/>
            <person name="Manee M."/>
        </authorList>
    </citation>
    <scope>NUCLEOTIDE SEQUENCE</scope>
    <source>
        <strain evidence="4">AA-2017</strain>
        <tissue evidence="4">Whole larva</tissue>
    </source>
</reference>
<keyword evidence="2" id="KW-0472">Membrane</keyword>
<feature type="transmembrane region" description="Helical" evidence="2">
    <location>
        <begin position="164"/>
        <end position="187"/>
    </location>
</feature>
<dbReference type="EMBL" id="JAACXV010015546">
    <property type="protein sequence ID" value="KAF7264918.1"/>
    <property type="molecule type" value="Genomic_DNA"/>
</dbReference>
<dbReference type="EMBL" id="JAACXV010015545">
    <property type="protein sequence ID" value="KAF7264921.1"/>
    <property type="molecule type" value="Genomic_DNA"/>
</dbReference>
<name>A0A834HP78_RHYFE</name>
<gene>
    <name evidence="5" type="ORF">GWI33_021921</name>
    <name evidence="4" type="ORF">GWI33_021924</name>
</gene>
<dbReference type="AlphaFoldDB" id="A0A834HP78"/>
<feature type="chain" id="PRO_5036239950" evidence="3">
    <location>
        <begin position="17"/>
        <end position="274"/>
    </location>
</feature>